<evidence type="ECO:0000256" key="7">
    <source>
        <dbReference type="ARBA" id="ARBA00022553"/>
    </source>
</evidence>
<feature type="region of interest" description="Disordered" evidence="18">
    <location>
        <begin position="293"/>
        <end position="343"/>
    </location>
</feature>
<dbReference type="Pfam" id="PF05026">
    <property type="entry name" value="DCP2"/>
    <property type="match status" value="1"/>
</dbReference>
<sequence length="403" mass="45326">MDARKSAIPGSVLNDLCSRFILHVPSEEREAPVRLCFQIELAHWFYLDFTREGDTSLPLLSLTDFARAVFAHCPFLLGGNEDVASVLQDWKEYKMGVPTYGAIILDPSLQHVLLVQGYLAKSTWGFPKGKVNEDEAPHDCAVREVLEETGFDIRDRIDLREFIELRVNEQLVRLYIIPGVPRDTAFTPRTRKEIRSIEWFLIEDLPSHRNDVTAKTRTGLGPNKFFMTIPFIKHLREWIGSHSPSPADSGWVKQPSHSSSSSTTRQWEPKLMSKQRQQRYFIQQTQNEFNEILKVKGQPRPRNQNSPIHKKRHSQVPPRLQAKNSSTVAAASSVDAAPEPLPSWSLTQSPGVPGSLPMATTTGTATTATTAVATTAAPPRIFFSPSMATFCFDWAPVMHCFDS</sequence>
<comment type="catalytic activity">
    <reaction evidence="14">
        <text>a 5'-end (N(7)-methyl 5'-triphosphoguanosine)-ribonucleoside in mRNA + H2O = N(7)-methyl-GDP + a 5'-end phospho-ribonucleoside in mRNA + 2 H(+)</text>
        <dbReference type="Rhea" id="RHEA:67484"/>
        <dbReference type="Rhea" id="RHEA-COMP:15692"/>
        <dbReference type="Rhea" id="RHEA-COMP:17167"/>
        <dbReference type="ChEBI" id="CHEBI:15377"/>
        <dbReference type="ChEBI" id="CHEBI:15378"/>
        <dbReference type="ChEBI" id="CHEBI:63714"/>
        <dbReference type="ChEBI" id="CHEBI:138282"/>
        <dbReference type="ChEBI" id="CHEBI:156461"/>
        <dbReference type="EC" id="3.6.1.62"/>
    </reaction>
    <physiologicalReaction direction="left-to-right" evidence="14">
        <dbReference type="Rhea" id="RHEA:67485"/>
    </physiologicalReaction>
</comment>
<reference evidence="21" key="1">
    <citation type="submission" date="2025-08" db="UniProtKB">
        <authorList>
            <consortium name="RefSeq"/>
        </authorList>
    </citation>
    <scope>IDENTIFICATION</scope>
    <source>
        <tissue evidence="21">Sperm</tissue>
    </source>
</reference>
<dbReference type="InterPro" id="IPR015797">
    <property type="entry name" value="NUDIX_hydrolase-like_dom_sf"/>
</dbReference>
<dbReference type="InterPro" id="IPR007722">
    <property type="entry name" value="DCP2_BoxA"/>
</dbReference>
<dbReference type="PROSITE" id="PS00893">
    <property type="entry name" value="NUDIX_BOX"/>
    <property type="match status" value="1"/>
</dbReference>
<gene>
    <name evidence="21" type="primary">DCP2</name>
</gene>
<dbReference type="EC" id="3.6.1.62" evidence="13"/>
<evidence type="ECO:0000259" key="19">
    <source>
        <dbReference type="PROSITE" id="PS51462"/>
    </source>
</evidence>
<dbReference type="RefSeq" id="XP_032835791.1">
    <property type="nucleotide sequence ID" value="XM_032979900.1"/>
</dbReference>
<evidence type="ECO:0000256" key="11">
    <source>
        <dbReference type="ARBA" id="ARBA00023211"/>
    </source>
</evidence>
<evidence type="ECO:0000256" key="17">
    <source>
        <dbReference type="ARBA" id="ARBA00078183"/>
    </source>
</evidence>
<comment type="cofactor">
    <cofactor evidence="2">
        <name>Mg(2+)</name>
        <dbReference type="ChEBI" id="CHEBI:18420"/>
    </cofactor>
</comment>
<dbReference type="FunFam" id="1.10.10.1050:FF:000001">
    <property type="entry name" value="M7GpppN-mRNA hydrolase isoform 2"/>
    <property type="match status" value="1"/>
</dbReference>
<dbReference type="Gene3D" id="3.90.79.10">
    <property type="entry name" value="Nucleoside Triphosphate Pyrophosphohydrolase"/>
    <property type="match status" value="1"/>
</dbReference>
<feature type="region of interest" description="Disordered" evidence="18">
    <location>
        <begin position="243"/>
        <end position="277"/>
    </location>
</feature>
<dbReference type="CDD" id="cd03672">
    <property type="entry name" value="NUDIX_Dcp2p_Nudt20"/>
    <property type="match status" value="1"/>
</dbReference>
<evidence type="ECO:0000256" key="14">
    <source>
        <dbReference type="ARBA" id="ARBA00047661"/>
    </source>
</evidence>
<feature type="compositionally biased region" description="Low complexity" evidence="18">
    <location>
        <begin position="325"/>
        <end position="337"/>
    </location>
</feature>
<keyword evidence="7" id="KW-0597">Phosphoprotein</keyword>
<keyword evidence="9 21" id="KW-0378">Hydrolase</keyword>
<dbReference type="GO" id="GO:0000290">
    <property type="term" value="P:deadenylation-dependent decapping of nuclear-transcribed mRNA"/>
    <property type="evidence" value="ECO:0007669"/>
    <property type="project" value="InterPro"/>
</dbReference>
<accession>A0AAJ7XIL0</accession>
<keyword evidence="11" id="KW-0464">Manganese</keyword>
<evidence type="ECO:0000256" key="6">
    <source>
        <dbReference type="ARBA" id="ARBA00022490"/>
    </source>
</evidence>
<keyword evidence="8" id="KW-0479">Metal-binding</keyword>
<dbReference type="PANTHER" id="PTHR23114:SF17">
    <property type="entry name" value="M7GPPPN-MRNA HYDROLASE"/>
    <property type="match status" value="1"/>
</dbReference>
<organism evidence="20 21">
    <name type="scientific">Petromyzon marinus</name>
    <name type="common">Sea lamprey</name>
    <dbReference type="NCBI Taxonomy" id="7757"/>
    <lineage>
        <taxon>Eukaryota</taxon>
        <taxon>Metazoa</taxon>
        <taxon>Chordata</taxon>
        <taxon>Craniata</taxon>
        <taxon>Vertebrata</taxon>
        <taxon>Cyclostomata</taxon>
        <taxon>Hyperoartia</taxon>
        <taxon>Petromyzontiformes</taxon>
        <taxon>Petromyzontidae</taxon>
        <taxon>Petromyzon</taxon>
    </lineage>
</organism>
<dbReference type="GO" id="GO:0000184">
    <property type="term" value="P:nuclear-transcribed mRNA catabolic process, nonsense-mediated decay"/>
    <property type="evidence" value="ECO:0007669"/>
    <property type="project" value="InterPro"/>
</dbReference>
<dbReference type="Pfam" id="PF00293">
    <property type="entry name" value="NUDIX"/>
    <property type="match status" value="1"/>
</dbReference>
<dbReference type="AlphaFoldDB" id="A0AAJ7XIL0"/>
<evidence type="ECO:0000256" key="8">
    <source>
        <dbReference type="ARBA" id="ARBA00022723"/>
    </source>
</evidence>
<keyword evidence="10" id="KW-0694">RNA-binding</keyword>
<dbReference type="Gene3D" id="1.10.10.1050">
    <property type="entry name" value="Dcp2, box A domain"/>
    <property type="match status" value="1"/>
</dbReference>
<dbReference type="InterPro" id="IPR000086">
    <property type="entry name" value="NUDIX_hydrolase_dom"/>
</dbReference>
<dbReference type="GO" id="GO:0140933">
    <property type="term" value="F:5'-(N(7)-methylguanosine 5'-triphospho)-[mRNA] hydrolase activity"/>
    <property type="evidence" value="ECO:0007669"/>
    <property type="project" value="UniProtKB-EC"/>
</dbReference>
<dbReference type="SUPFAM" id="SSF140586">
    <property type="entry name" value="Dcp2 domain-like"/>
    <property type="match status" value="1"/>
</dbReference>
<evidence type="ECO:0000256" key="4">
    <source>
        <dbReference type="ARBA" id="ARBA00004201"/>
    </source>
</evidence>
<protein>
    <recommendedName>
        <fullName evidence="16">m7GpppN-mRNA hydrolase</fullName>
        <ecNumber evidence="13">3.6.1.62</ecNumber>
    </recommendedName>
    <alternativeName>
        <fullName evidence="17">mRNA-decapping enzyme 2</fullName>
    </alternativeName>
</protein>
<evidence type="ECO:0000256" key="12">
    <source>
        <dbReference type="ARBA" id="ARBA00023242"/>
    </source>
</evidence>
<comment type="cofactor">
    <cofactor evidence="1">
        <name>Mn(2+)</name>
        <dbReference type="ChEBI" id="CHEBI:29035"/>
    </cofactor>
</comment>
<dbReference type="InterPro" id="IPR036189">
    <property type="entry name" value="DCP2_BoxA_sf"/>
</dbReference>
<dbReference type="GO" id="GO:0005634">
    <property type="term" value="C:nucleus"/>
    <property type="evidence" value="ECO:0007669"/>
    <property type="project" value="UniProtKB-SubCell"/>
</dbReference>
<feature type="domain" description="Nudix hydrolase" evidence="19">
    <location>
        <begin position="95"/>
        <end position="233"/>
    </location>
</feature>
<dbReference type="GO" id="GO:0000932">
    <property type="term" value="C:P-body"/>
    <property type="evidence" value="ECO:0007669"/>
    <property type="project" value="UniProtKB-SubCell"/>
</dbReference>
<keyword evidence="20" id="KW-1185">Reference proteome</keyword>
<evidence type="ECO:0000256" key="2">
    <source>
        <dbReference type="ARBA" id="ARBA00001946"/>
    </source>
</evidence>
<dbReference type="InterPro" id="IPR020084">
    <property type="entry name" value="NUDIX_hydrolase_CS"/>
</dbReference>
<dbReference type="Proteomes" id="UP001318040">
    <property type="component" value="Chromosome 79"/>
</dbReference>
<comment type="similarity">
    <text evidence="5">Belongs to the Nudix hydrolase family. DCP2 subfamily.</text>
</comment>
<name>A0AAJ7XIL0_PETMA</name>
<keyword evidence="12" id="KW-0539">Nucleus</keyword>
<evidence type="ECO:0000256" key="16">
    <source>
        <dbReference type="ARBA" id="ARBA00068566"/>
    </source>
</evidence>
<evidence type="ECO:0000256" key="10">
    <source>
        <dbReference type="ARBA" id="ARBA00022884"/>
    </source>
</evidence>
<keyword evidence="6" id="KW-0963">Cytoplasm</keyword>
<evidence type="ECO:0000313" key="21">
    <source>
        <dbReference type="RefSeq" id="XP_032835791.1"/>
    </source>
</evidence>
<dbReference type="FunFam" id="3.90.79.10:FF:000003">
    <property type="entry name" value="M7GpppN-mRNA hydrolase isoform 2"/>
    <property type="match status" value="1"/>
</dbReference>
<dbReference type="PROSITE" id="PS51462">
    <property type="entry name" value="NUDIX"/>
    <property type="match status" value="1"/>
</dbReference>
<evidence type="ECO:0000256" key="18">
    <source>
        <dbReference type="SAM" id="MobiDB-lite"/>
    </source>
</evidence>
<evidence type="ECO:0000256" key="5">
    <source>
        <dbReference type="ARBA" id="ARBA00005279"/>
    </source>
</evidence>
<evidence type="ECO:0000256" key="1">
    <source>
        <dbReference type="ARBA" id="ARBA00001936"/>
    </source>
</evidence>
<evidence type="ECO:0000256" key="9">
    <source>
        <dbReference type="ARBA" id="ARBA00022801"/>
    </source>
</evidence>
<evidence type="ECO:0000313" key="20">
    <source>
        <dbReference type="Proteomes" id="UP001318040"/>
    </source>
</evidence>
<dbReference type="SMART" id="SM01125">
    <property type="entry name" value="DCP2"/>
    <property type="match status" value="1"/>
</dbReference>
<comment type="function">
    <text evidence="15">Decapping metalloenzyme that catalyzes the cleavage of the cap structure on mRNAs. Removes the 7-methyl guanine cap structure from mRNA molecules, yielding a 5'-phosphorylated mRNA fragment and 7m-GDP. Necessary for the degradation of mRNAs, both in normal mRNA turnover and in nonsense-mediated mRNA decay. Plays a role in replication-dependent histone mRNA degradation. Has higher activity towards mRNAs that lack a poly(A) tail. Has no activity towards a cap structure lacking an RNA moiety. The presence of a N(6)-methyladenosine methylation at the second transcribed position of mRNAs (N(6),2'-O-dimethyladenosine cap; m6A(m)) provides resistance to DCP2-mediated decapping. Blocks autophagy in nutrient-rich conditions by repressing the expression of ATG-related genes through degradation of their transcripts.</text>
</comment>
<dbReference type="GO" id="GO:0030145">
    <property type="term" value="F:manganese ion binding"/>
    <property type="evidence" value="ECO:0007669"/>
    <property type="project" value="InterPro"/>
</dbReference>
<comment type="subcellular location">
    <subcellularLocation>
        <location evidence="4">Cytoplasm</location>
        <location evidence="4">P-body</location>
    </subcellularLocation>
    <subcellularLocation>
        <location evidence="3">Nucleus</location>
    </subcellularLocation>
</comment>
<evidence type="ECO:0000256" key="13">
    <source>
        <dbReference type="ARBA" id="ARBA00026102"/>
    </source>
</evidence>
<dbReference type="GO" id="GO:0003723">
    <property type="term" value="F:RNA binding"/>
    <property type="evidence" value="ECO:0007669"/>
    <property type="project" value="UniProtKB-KW"/>
</dbReference>
<proteinExistence type="inferred from homology"/>
<dbReference type="SUPFAM" id="SSF55811">
    <property type="entry name" value="Nudix"/>
    <property type="match status" value="1"/>
</dbReference>
<evidence type="ECO:0000256" key="15">
    <source>
        <dbReference type="ARBA" id="ARBA00060003"/>
    </source>
</evidence>
<dbReference type="InterPro" id="IPR044099">
    <property type="entry name" value="Dcp2_NUDIX"/>
</dbReference>
<dbReference type="PANTHER" id="PTHR23114">
    <property type="entry name" value="M7GPPPN-MRNA HYDROLASE"/>
    <property type="match status" value="1"/>
</dbReference>
<dbReference type="KEGG" id="pmrn:116957636"/>
<evidence type="ECO:0000256" key="3">
    <source>
        <dbReference type="ARBA" id="ARBA00004123"/>
    </source>
</evidence>
<dbReference type="CTD" id="167227"/>